<dbReference type="InterPro" id="IPR023214">
    <property type="entry name" value="HAD_sf"/>
</dbReference>
<dbReference type="PRINTS" id="PR00942">
    <property type="entry name" value="CUATPASEI"/>
</dbReference>
<dbReference type="GO" id="GO:0016887">
    <property type="term" value="F:ATP hydrolysis activity"/>
    <property type="evidence" value="ECO:0007669"/>
    <property type="project" value="InterPro"/>
</dbReference>
<reference evidence="17 18" key="1">
    <citation type="submission" date="2015-03" db="EMBL/GenBank/DDBJ databases">
        <title>Draft genome of the nematode, Opisthorchis viverrini.</title>
        <authorList>
            <person name="Mitreva M."/>
        </authorList>
    </citation>
    <scope>NUCLEOTIDE SEQUENCE [LARGE SCALE GENOMIC DNA]</scope>
    <source>
        <strain evidence="17">Khon Kaen</strain>
    </source>
</reference>
<sequence>MTDQDILSVLHIDGMTCHSCVCLIASTLKGKQGVHHVDVSLEKKQAIIVYSSKAGLNASTLAAAVSEIGFVAEPKDPSTLFPNANISVEPTVNISYVQLEPPVTGEEVDYVKHSLNELSGVLCADNQAHRLRVAIYHLPHVATVQTLVTCLRELDFNVECQNSEHCVILRSTKKRDSFPSFTRTMHPAQTVSSSLASGEATDVHTIQQPSCLGNLLLVQSRNSTVSKDEVLQRIRSIPPIASLTPTILSASPSGLHIVQLRPQSSDPNIYLDVVYSEMDRRISDSLTSNEFLTARLKLIPTKDITVTAGVTVEISISVYGMHCNSCTRTIDSHFSERLKENPLRYGIRFTTCSVSLENSQVKFTSSLTFTHTDEASVMMWTYVTQILSQTDITRLHEEIHELGFRTVPDVTSDQAEIPQSGIQVNLADDPKALSDPLETTPEDIVLRDANFVSIPLNGEDQICKNDSRLEKSGQLFSPDLTNHASSSPDLARCYLRITGMTCSSCVHLIEQSLMKLPGVHNVLVALLAMKADITYNRSLITAEQLASQVCELGFGAEVLEKAVGVNEDMNRMTLYLRVESLSGQADAHALESHLQRQLGIRGILISHASKSCSITFDSSLVGPRDIIKQIESFGHRTTLQTPDRKPFATHAVSNRWRNSFFLSLVFAAPTMLIMTVFMVLWPHNAPEGCPSHFLDHDLVKNHSKDYIPRSHRHMDGPPMIVPGLSLENFLMFVLATPIQGIKSQAEVFLPPCAYTYFPLMACHTFVRTSDSLASKTLGGRYFYVQAYKSISHGMANMDVLIVMATTIAYLYSVIILLIAIAFQWPTSPRTVFETSPMLFVFVSLGRWLEHIAKGKTSEALTKLLALKPTEASIIVSKTQSHNEASQHITENIYTNATEKRIPVELVHRGDIIKICPGEKVPVDSRVLVGNSACDESLITGESMPVDKQPGSELIGGAINLTNVLWAEATHVGNDSALAQIVRLVEEAQTSKAPIQQLADRIAGYFVPFVCCVSLATFLIWIVLGMLQPHTILGYEPGCTITLLAVDHAFRMAISVLTIACPCALGLATPTAVMVGTGTGALAGILIKGGQPLENMRKLTTVLFDKTGTITQGRPQVTHVVMFVPGTTRSTTAIQTETVPSETVFPKLSECISPSRFLYILASAESTVKHPIAHAIVAMVRVFRQCVSEENSSLSPLEPPTRLIPLDDSGVTSSPPKLDLKHGRTNNHQPGVGDAIPRDSISEFAMVANAISVAGMGLQCQIYVAPFDCPPGPGLPRPLPLASLQTPLIQNSSDKLAQEAVINSAIHVRLDYVASIWPHSSNHARDGVRSSVSSPLLQFSPKDQNEAVQPKTPPSLDHCSDEAGHTTGFSWSDVKKGGSHTVHVGNRDWIKRNNISFPILLSSVTSEHGRPVASDSEPLPTVESLIEADEARGQTVVLIAIDGQLVGLVSIEDPVKPEAALAVAALRHRGVRVGLLTGDNSRTASAIARQVGIRDVYADVLPAHKAAEVRRLQYSTRRVPKTYRICPCLSSTRRRNLDVDVVREHRSDPMLADKSFDSDHDSGETSLHGSYLRVESARNKRRIFPVLRALYSFLVKRPSESTDPIWKRNNNLRRRRQQRLERRVRRHGQQKWKREYVAMVGDGVNDSPALAQADVGIAIGRGADVAVEAADVVLVRDSLIDVIGAIDLSRATVRRIRCNFVAATLYNMIGIPVAAGCLLPFGIELAPWMASAAMAASSVSVIGLSLLLRRWTKPTEASLVCPEYVDLLTSAGLKQQDVRVRKGGDLLTKTAHEKNNSHTANSHPNLGRLITDSRTLLDAGNCSSDSELEDEENEIFSSSLIEPKRIGSRILIGDNSAALKLKHDVRNARGAHRT</sequence>
<dbReference type="SUPFAM" id="SSF81660">
    <property type="entry name" value="Metal cation-transporting ATPase, ATP-binding domain N"/>
    <property type="match status" value="1"/>
</dbReference>
<dbReference type="PROSITE" id="PS01047">
    <property type="entry name" value="HMA_1"/>
    <property type="match status" value="2"/>
</dbReference>
<evidence type="ECO:0000256" key="14">
    <source>
        <dbReference type="SAM" id="MobiDB-lite"/>
    </source>
</evidence>
<dbReference type="PANTHER" id="PTHR46594:SF4">
    <property type="entry name" value="P-TYPE CATION-TRANSPORTING ATPASE"/>
    <property type="match status" value="1"/>
</dbReference>
<keyword evidence="4 15" id="KW-0812">Transmembrane</keyword>
<dbReference type="Pfam" id="PF00403">
    <property type="entry name" value="HMA"/>
    <property type="match status" value="2"/>
</dbReference>
<dbReference type="InterPro" id="IPR023299">
    <property type="entry name" value="ATPase_P-typ_cyto_dom_N"/>
</dbReference>
<dbReference type="SUPFAM" id="SSF81665">
    <property type="entry name" value="Calcium ATPase, transmembrane domain M"/>
    <property type="match status" value="1"/>
</dbReference>
<evidence type="ECO:0000256" key="9">
    <source>
        <dbReference type="ARBA" id="ARBA00022967"/>
    </source>
</evidence>
<gene>
    <name evidence="17" type="ORF">X801_00362</name>
</gene>
<dbReference type="InterPro" id="IPR059000">
    <property type="entry name" value="ATPase_P-type_domA"/>
</dbReference>
<feature type="transmembrane region" description="Helical" evidence="15">
    <location>
        <begin position="1727"/>
        <end position="1747"/>
    </location>
</feature>
<dbReference type="EC" id="7.2.2.8" evidence="2"/>
<dbReference type="InterPro" id="IPR018303">
    <property type="entry name" value="ATPase_P-typ_P_site"/>
</dbReference>
<keyword evidence="7" id="KW-0187">Copper transport</keyword>
<dbReference type="InterPro" id="IPR008250">
    <property type="entry name" value="ATPase_P-typ_transduc_dom_A_sf"/>
</dbReference>
<evidence type="ECO:0000256" key="3">
    <source>
        <dbReference type="ARBA" id="ARBA00022448"/>
    </source>
</evidence>
<organism evidence="17 18">
    <name type="scientific">Opisthorchis viverrini</name>
    <name type="common">Southeast Asian liver fluke</name>
    <dbReference type="NCBI Taxonomy" id="6198"/>
    <lineage>
        <taxon>Eukaryota</taxon>
        <taxon>Metazoa</taxon>
        <taxon>Spiralia</taxon>
        <taxon>Lophotrochozoa</taxon>
        <taxon>Platyhelminthes</taxon>
        <taxon>Trematoda</taxon>
        <taxon>Digenea</taxon>
        <taxon>Opisthorchiida</taxon>
        <taxon>Opisthorchiata</taxon>
        <taxon>Opisthorchiidae</taxon>
        <taxon>Opisthorchis</taxon>
    </lineage>
</organism>
<feature type="domain" description="HMA" evidence="16">
    <location>
        <begin position="572"/>
        <end position="638"/>
    </location>
</feature>
<dbReference type="FunFam" id="2.70.150.10:FF:000002">
    <property type="entry name" value="Copper-transporting ATPase 1, putative"/>
    <property type="match status" value="1"/>
</dbReference>
<evidence type="ECO:0000256" key="1">
    <source>
        <dbReference type="ARBA" id="ARBA00004166"/>
    </source>
</evidence>
<dbReference type="SUPFAM" id="SSF81653">
    <property type="entry name" value="Calcium ATPase, transduction domain A"/>
    <property type="match status" value="1"/>
</dbReference>
<keyword evidence="18" id="KW-1185">Reference proteome</keyword>
<dbReference type="InterPro" id="IPR036163">
    <property type="entry name" value="HMA_dom_sf"/>
</dbReference>
<dbReference type="FunFam" id="3.40.50.1000:FF:000144">
    <property type="entry name" value="copper-transporting ATPase 1 isoform X2"/>
    <property type="match status" value="1"/>
</dbReference>
<dbReference type="SUPFAM" id="SSF56784">
    <property type="entry name" value="HAD-like"/>
    <property type="match status" value="2"/>
</dbReference>
<dbReference type="NCBIfam" id="TIGR01494">
    <property type="entry name" value="ATPase_P-type"/>
    <property type="match status" value="1"/>
</dbReference>
<dbReference type="Pfam" id="PF00702">
    <property type="entry name" value="Hydrolase"/>
    <property type="match status" value="1"/>
</dbReference>
<feature type="domain" description="HMA" evidence="16">
    <location>
        <begin position="491"/>
        <end position="557"/>
    </location>
</feature>
<dbReference type="GO" id="GO:0016020">
    <property type="term" value="C:membrane"/>
    <property type="evidence" value="ECO:0007669"/>
    <property type="project" value="InterPro"/>
</dbReference>
<evidence type="ECO:0000256" key="4">
    <source>
        <dbReference type="ARBA" id="ARBA00022692"/>
    </source>
</evidence>
<dbReference type="GO" id="GO:0005802">
    <property type="term" value="C:trans-Golgi network"/>
    <property type="evidence" value="ECO:0007669"/>
    <property type="project" value="UniProtKB-ARBA"/>
</dbReference>
<evidence type="ECO:0000256" key="15">
    <source>
        <dbReference type="SAM" id="Phobius"/>
    </source>
</evidence>
<name>A0A1S8XAI5_OPIVI</name>
<dbReference type="Gene3D" id="2.70.150.10">
    <property type="entry name" value="Calcium-transporting ATPase, cytoplasmic transduction domain A"/>
    <property type="match status" value="1"/>
</dbReference>
<dbReference type="InterPro" id="IPR017969">
    <property type="entry name" value="Heavy-metal-associated_CS"/>
</dbReference>
<accession>A0A1S8XAI5</accession>
<feature type="transmembrane region" description="Helical" evidence="15">
    <location>
        <begin position="1001"/>
        <end position="1023"/>
    </location>
</feature>
<feature type="transmembrane region" description="Helical" evidence="15">
    <location>
        <begin position="1699"/>
        <end position="1721"/>
    </location>
</feature>
<dbReference type="FunFam" id="3.30.70.100:FF:000001">
    <property type="entry name" value="ATPase copper transporting beta"/>
    <property type="match status" value="2"/>
</dbReference>
<dbReference type="PANTHER" id="PTHR46594">
    <property type="entry name" value="P-TYPE CATION-TRANSPORTING ATPASE"/>
    <property type="match status" value="1"/>
</dbReference>
<evidence type="ECO:0000256" key="13">
    <source>
        <dbReference type="ARBA" id="ARBA00023136"/>
    </source>
</evidence>
<dbReference type="InterPro" id="IPR006121">
    <property type="entry name" value="HMA_dom"/>
</dbReference>
<feature type="region of interest" description="Disordered" evidence="14">
    <location>
        <begin position="1340"/>
        <end position="1363"/>
    </location>
</feature>
<feature type="transmembrane region" description="Helical" evidence="15">
    <location>
        <begin position="660"/>
        <end position="681"/>
    </location>
</feature>
<evidence type="ECO:0000313" key="18">
    <source>
        <dbReference type="Proteomes" id="UP000243686"/>
    </source>
</evidence>
<keyword evidence="6" id="KW-0547">Nucleotide-binding</keyword>
<dbReference type="GO" id="GO:0046872">
    <property type="term" value="F:metal ion binding"/>
    <property type="evidence" value="ECO:0007669"/>
    <property type="project" value="UniProtKB-KW"/>
</dbReference>
<evidence type="ECO:0000256" key="6">
    <source>
        <dbReference type="ARBA" id="ARBA00022741"/>
    </source>
</evidence>
<feature type="domain" description="HMA" evidence="16">
    <location>
        <begin position="6"/>
        <end position="73"/>
    </location>
</feature>
<keyword evidence="8" id="KW-0067">ATP-binding</keyword>
<dbReference type="PROSITE" id="PS50846">
    <property type="entry name" value="HMA_2"/>
    <property type="match status" value="3"/>
</dbReference>
<feature type="transmembrane region" description="Helical" evidence="15">
    <location>
        <begin position="1053"/>
        <end position="1086"/>
    </location>
</feature>
<evidence type="ECO:0000259" key="16">
    <source>
        <dbReference type="PROSITE" id="PS50846"/>
    </source>
</evidence>
<keyword evidence="9" id="KW-1278">Translocase</keyword>
<dbReference type="PROSITE" id="PS00154">
    <property type="entry name" value="ATPASE_E1_E2"/>
    <property type="match status" value="1"/>
</dbReference>
<dbReference type="Pfam" id="PF00122">
    <property type="entry name" value="E1-E2_ATPase"/>
    <property type="match status" value="1"/>
</dbReference>
<dbReference type="PRINTS" id="PR00119">
    <property type="entry name" value="CATATPASE"/>
</dbReference>
<dbReference type="SUPFAM" id="SSF55008">
    <property type="entry name" value="HMA, heavy metal-associated domain"/>
    <property type="match status" value="3"/>
</dbReference>
<keyword evidence="13 15" id="KW-0472">Membrane</keyword>
<dbReference type="InterPro" id="IPR027256">
    <property type="entry name" value="P-typ_ATPase_IB"/>
</dbReference>
<evidence type="ECO:0000256" key="8">
    <source>
        <dbReference type="ARBA" id="ARBA00022840"/>
    </source>
</evidence>
<feature type="region of interest" description="Disordered" evidence="14">
    <location>
        <begin position="1197"/>
        <end position="1232"/>
    </location>
</feature>
<dbReference type="Gene3D" id="3.30.70.100">
    <property type="match status" value="4"/>
</dbReference>
<comment type="subcellular location">
    <subcellularLocation>
        <location evidence="1">Golgi apparatus</location>
        <location evidence="1">trans-Golgi network membrane</location>
        <topology evidence="1">Multi-pass membrane protein</topology>
    </subcellularLocation>
</comment>
<dbReference type="EMBL" id="KV891498">
    <property type="protein sequence ID" value="OON23724.1"/>
    <property type="molecule type" value="Genomic_DNA"/>
</dbReference>
<evidence type="ECO:0000256" key="5">
    <source>
        <dbReference type="ARBA" id="ARBA00022723"/>
    </source>
</evidence>
<dbReference type="GO" id="GO:0005524">
    <property type="term" value="F:ATP binding"/>
    <property type="evidence" value="ECO:0007669"/>
    <property type="project" value="UniProtKB-KW"/>
</dbReference>
<evidence type="ECO:0000256" key="7">
    <source>
        <dbReference type="ARBA" id="ARBA00022796"/>
    </source>
</evidence>
<dbReference type="CDD" id="cd02094">
    <property type="entry name" value="P-type_ATPase_Cu-like"/>
    <property type="match status" value="1"/>
</dbReference>
<keyword evidence="12" id="KW-0406">Ion transport</keyword>
<evidence type="ECO:0000313" key="17">
    <source>
        <dbReference type="EMBL" id="OON23724.1"/>
    </source>
</evidence>
<feature type="transmembrane region" description="Helical" evidence="15">
    <location>
        <begin position="799"/>
        <end position="824"/>
    </location>
</feature>
<dbReference type="NCBIfam" id="TIGR01525">
    <property type="entry name" value="ATPase-IB_hvy"/>
    <property type="match status" value="1"/>
</dbReference>
<dbReference type="InterPro" id="IPR023298">
    <property type="entry name" value="ATPase_P-typ_TM_dom_sf"/>
</dbReference>
<protein>
    <recommendedName>
        <fullName evidence="2">P-type Cu(+) transporter</fullName>
        <ecNumber evidence="2">7.2.2.8</ecNumber>
    </recommendedName>
</protein>
<proteinExistence type="predicted"/>
<evidence type="ECO:0000256" key="10">
    <source>
        <dbReference type="ARBA" id="ARBA00022989"/>
    </source>
</evidence>
<evidence type="ECO:0000256" key="12">
    <source>
        <dbReference type="ARBA" id="ARBA00023065"/>
    </source>
</evidence>
<keyword evidence="5" id="KW-0479">Metal-binding</keyword>
<evidence type="ECO:0000256" key="11">
    <source>
        <dbReference type="ARBA" id="ARBA00023008"/>
    </source>
</evidence>
<dbReference type="Gene3D" id="3.40.50.1000">
    <property type="entry name" value="HAD superfamily/HAD-like"/>
    <property type="match status" value="3"/>
</dbReference>
<dbReference type="CDD" id="cd00371">
    <property type="entry name" value="HMA"/>
    <property type="match status" value="2"/>
</dbReference>
<feature type="transmembrane region" description="Helical" evidence="15">
    <location>
        <begin position="830"/>
        <end position="848"/>
    </location>
</feature>
<dbReference type="Proteomes" id="UP000243686">
    <property type="component" value="Unassembled WGS sequence"/>
</dbReference>
<dbReference type="InterPro" id="IPR036412">
    <property type="entry name" value="HAD-like_sf"/>
</dbReference>
<keyword evidence="10 15" id="KW-1133">Transmembrane helix</keyword>
<evidence type="ECO:0000256" key="2">
    <source>
        <dbReference type="ARBA" id="ARBA00012517"/>
    </source>
</evidence>
<keyword evidence="11" id="KW-0186">Copper</keyword>
<dbReference type="GO" id="GO:0140581">
    <property type="term" value="F:P-type monovalent copper transporter activity"/>
    <property type="evidence" value="ECO:0007669"/>
    <property type="project" value="UniProtKB-EC"/>
</dbReference>
<dbReference type="InterPro" id="IPR001757">
    <property type="entry name" value="P_typ_ATPase"/>
</dbReference>
<keyword evidence="3" id="KW-0813">Transport</keyword>